<keyword evidence="1" id="KW-0732">Signal</keyword>
<organism evidence="2 3">
    <name type="scientific">Nocardioides oleivorans</name>
    <dbReference type="NCBI Taxonomy" id="273676"/>
    <lineage>
        <taxon>Bacteria</taxon>
        <taxon>Bacillati</taxon>
        <taxon>Actinomycetota</taxon>
        <taxon>Actinomycetes</taxon>
        <taxon>Propionibacteriales</taxon>
        <taxon>Nocardioidaceae</taxon>
        <taxon>Nocardioides</taxon>
    </lineage>
</organism>
<proteinExistence type="predicted"/>
<protein>
    <recommendedName>
        <fullName evidence="4">WD40 repeat domain-containing protein</fullName>
    </recommendedName>
</protein>
<feature type="chain" id="PRO_5038947755" description="WD40 repeat domain-containing protein" evidence="1">
    <location>
        <begin position="23"/>
        <end position="485"/>
    </location>
</feature>
<comment type="caution">
    <text evidence="2">The sequence shown here is derived from an EMBL/GenBank/DDBJ whole genome shotgun (WGS) entry which is preliminary data.</text>
</comment>
<dbReference type="EMBL" id="SDWT01000001">
    <property type="protein sequence ID" value="RYB92970.1"/>
    <property type="molecule type" value="Genomic_DNA"/>
</dbReference>
<evidence type="ECO:0000256" key="1">
    <source>
        <dbReference type="SAM" id="SignalP"/>
    </source>
</evidence>
<reference evidence="2 3" key="1">
    <citation type="submission" date="2019-01" db="EMBL/GenBank/DDBJ databases">
        <title>Novel species of Nocardioides.</title>
        <authorList>
            <person name="Liu Q."/>
            <person name="Xin Y.-H."/>
        </authorList>
    </citation>
    <scope>NUCLEOTIDE SEQUENCE [LARGE SCALE GENOMIC DNA]</scope>
    <source>
        <strain evidence="2 3">CGMCC 4.6882</strain>
    </source>
</reference>
<dbReference type="OrthoDB" id="9783700at2"/>
<feature type="signal peptide" evidence="1">
    <location>
        <begin position="1"/>
        <end position="22"/>
    </location>
</feature>
<evidence type="ECO:0000313" key="2">
    <source>
        <dbReference type="EMBL" id="RYB92970.1"/>
    </source>
</evidence>
<dbReference type="AlphaFoldDB" id="A0A4Q2RUZ0"/>
<accession>A0A4Q2RUZ0</accession>
<sequence>MRMLRHRLLPALVVVAVGVPLAASGAQPAEPSPDRVVAQLRAGAPGQWSPLHAASDGSLAIALADGSTALVSVGGDHDATVFDQRLAADGSLGPRAEVTSLDDVEDCRVVDAATAVSNLAVAVECAVKTGVEEPPTRLLQLVWRGDDGWVWKVRPEGEIGSVDYSPQGQYALFTSNSGYGRPHHLTSYHPDLGWRDLARPELPLNTGEDMIAAINDTGSLLTVRSGGYEEEPGSWYGGLLRIDGYNASTEEWTTKHTRRRPSGGFTARAVDVAGGRFVATVSQNRSTGELYGRDSRVLVLSGKPSHPRSWTSRWTYGVAAGRAAITDSGVGVVAWQAAGKPDPTDLPLGASPVSQLRSWVATWAPSRGRPTAERLAGSTTEGNVSWYDRSLDLSVDGDGRGVVAHVRHERDATDWAVTARSFTVGPRGRMRGAIEQTWRLPADPTLDVVASRGNTSITLGSLVGPEHPAPDVQYAVRAPDATPRR</sequence>
<gene>
    <name evidence="2" type="ORF">EUA93_00540</name>
</gene>
<keyword evidence="3" id="KW-1185">Reference proteome</keyword>
<evidence type="ECO:0000313" key="3">
    <source>
        <dbReference type="Proteomes" id="UP000294071"/>
    </source>
</evidence>
<evidence type="ECO:0008006" key="4">
    <source>
        <dbReference type="Google" id="ProtNLM"/>
    </source>
</evidence>
<dbReference type="RefSeq" id="WP_129397881.1">
    <property type="nucleotide sequence ID" value="NZ_SDWT01000001.1"/>
</dbReference>
<dbReference type="Proteomes" id="UP000294071">
    <property type="component" value="Unassembled WGS sequence"/>
</dbReference>
<name>A0A4Q2RUZ0_9ACTN</name>